<evidence type="ECO:0000313" key="3">
    <source>
        <dbReference type="Proteomes" id="UP000529795"/>
    </source>
</evidence>
<keyword evidence="1" id="KW-0732">Signal</keyword>
<dbReference type="SUPFAM" id="SSF50630">
    <property type="entry name" value="Acid proteases"/>
    <property type="match status" value="1"/>
</dbReference>
<proteinExistence type="predicted"/>
<dbReference type="InterPro" id="IPR021109">
    <property type="entry name" value="Peptidase_aspartic_dom_sf"/>
</dbReference>
<dbReference type="InterPro" id="IPR036034">
    <property type="entry name" value="PDZ_sf"/>
</dbReference>
<protein>
    <recommendedName>
        <fullName evidence="4">PDZ domain-containing protein</fullName>
    </recommendedName>
</protein>
<evidence type="ECO:0000256" key="1">
    <source>
        <dbReference type="SAM" id="SignalP"/>
    </source>
</evidence>
<gene>
    <name evidence="2" type="ORF">GGQ80_003641</name>
</gene>
<evidence type="ECO:0000313" key="2">
    <source>
        <dbReference type="EMBL" id="MBB4155716.1"/>
    </source>
</evidence>
<keyword evidence="3" id="KW-1185">Reference proteome</keyword>
<dbReference type="EMBL" id="JACIEV010000021">
    <property type="protein sequence ID" value="MBB4155716.1"/>
    <property type="molecule type" value="Genomic_DNA"/>
</dbReference>
<feature type="chain" id="PRO_5033028713" description="PDZ domain-containing protein" evidence="1">
    <location>
        <begin position="27"/>
        <end position="402"/>
    </location>
</feature>
<organism evidence="2 3">
    <name type="scientific">Sphingomonas jinjuensis</name>
    <dbReference type="NCBI Taxonomy" id="535907"/>
    <lineage>
        <taxon>Bacteria</taxon>
        <taxon>Pseudomonadati</taxon>
        <taxon>Pseudomonadota</taxon>
        <taxon>Alphaproteobacteria</taxon>
        <taxon>Sphingomonadales</taxon>
        <taxon>Sphingomonadaceae</taxon>
        <taxon>Sphingomonas</taxon>
    </lineage>
</organism>
<sequence length="402" mass="40780">MGTLTSAMFRPALIALPLLVALPAAAPPAPVDGIVTLAPDAEARWIAFDLTPGNQIRFELELDGRPLSAVLDTGGSYSLLSRRAAATDPARVTSGGRATAIGGALALDWMPTASIAFGGLSREGGRIAVADLPASATGGVRGVDMLVGRDLIAGQALDIDYANHRFRLIPSGRLPFTGAVAPLSVSPQRLVYESAIAIGGQRIAPVIVDTGDGSSITLADAAWNVAGLTRAVPTTTTVGYGLAGETVNTLAIAPAVSIGALTARNVELKVEPSGGFSQTVGVSGRIGSGFLQHYRVLLDPGAGRMVLQPAATADQPPLRSTSGLLTGVLPGRLRVLHVMRGSPAEAGGWQKGDEICAVDGAGIGTGYVGSAASRWSVGAPGRVVALTVCGGGVKPLRLASFY</sequence>
<dbReference type="Gene3D" id="2.30.42.10">
    <property type="match status" value="1"/>
</dbReference>
<dbReference type="AlphaFoldDB" id="A0A840FHR7"/>
<accession>A0A840FHR7</accession>
<dbReference type="RefSeq" id="WP_246347198.1">
    <property type="nucleotide sequence ID" value="NZ_JACIEV010000021.1"/>
</dbReference>
<dbReference type="Proteomes" id="UP000529795">
    <property type="component" value="Unassembled WGS sequence"/>
</dbReference>
<reference evidence="2 3" key="1">
    <citation type="submission" date="2020-08" db="EMBL/GenBank/DDBJ databases">
        <title>Genomic Encyclopedia of Type Strains, Phase IV (KMG-IV): sequencing the most valuable type-strain genomes for metagenomic binning, comparative biology and taxonomic classification.</title>
        <authorList>
            <person name="Goeker M."/>
        </authorList>
    </citation>
    <scope>NUCLEOTIDE SEQUENCE [LARGE SCALE GENOMIC DNA]</scope>
    <source>
        <strain evidence="2 3">YC6723</strain>
    </source>
</reference>
<dbReference type="Gene3D" id="2.40.70.10">
    <property type="entry name" value="Acid Proteases"/>
    <property type="match status" value="2"/>
</dbReference>
<comment type="caution">
    <text evidence="2">The sequence shown here is derived from an EMBL/GenBank/DDBJ whole genome shotgun (WGS) entry which is preliminary data.</text>
</comment>
<feature type="signal peptide" evidence="1">
    <location>
        <begin position="1"/>
        <end position="26"/>
    </location>
</feature>
<evidence type="ECO:0008006" key="4">
    <source>
        <dbReference type="Google" id="ProtNLM"/>
    </source>
</evidence>
<dbReference type="Pfam" id="PF13650">
    <property type="entry name" value="Asp_protease_2"/>
    <property type="match status" value="1"/>
</dbReference>
<name>A0A840FHR7_9SPHN</name>
<dbReference type="SUPFAM" id="SSF50156">
    <property type="entry name" value="PDZ domain-like"/>
    <property type="match status" value="1"/>
</dbReference>